<evidence type="ECO:0000313" key="2">
    <source>
        <dbReference type="EMBL" id="MET9849101.1"/>
    </source>
</evidence>
<dbReference type="EMBL" id="JBEXPZ010000048">
    <property type="protein sequence ID" value="MET9849101.1"/>
    <property type="molecule type" value="Genomic_DNA"/>
</dbReference>
<dbReference type="RefSeq" id="WP_355401431.1">
    <property type="nucleotide sequence ID" value="NZ_JBEGHN010000034.1"/>
</dbReference>
<gene>
    <name evidence="2" type="ORF">ABZZ21_32065</name>
</gene>
<name>A0ABV2V5J9_9ACTN</name>
<keyword evidence="3" id="KW-1185">Reference proteome</keyword>
<evidence type="ECO:0000313" key="3">
    <source>
        <dbReference type="Proteomes" id="UP001550210"/>
    </source>
</evidence>
<organism evidence="2 3">
    <name type="scientific">Streptomyces ossamyceticus</name>
    <dbReference type="NCBI Taxonomy" id="249581"/>
    <lineage>
        <taxon>Bacteria</taxon>
        <taxon>Bacillati</taxon>
        <taxon>Actinomycetota</taxon>
        <taxon>Actinomycetes</taxon>
        <taxon>Kitasatosporales</taxon>
        <taxon>Streptomycetaceae</taxon>
        <taxon>Streptomyces</taxon>
    </lineage>
</organism>
<evidence type="ECO:0000256" key="1">
    <source>
        <dbReference type="SAM" id="MobiDB-lite"/>
    </source>
</evidence>
<accession>A0ABV2V5J9</accession>
<feature type="compositionally biased region" description="Acidic residues" evidence="1">
    <location>
        <begin position="1"/>
        <end position="18"/>
    </location>
</feature>
<comment type="caution">
    <text evidence="2">The sequence shown here is derived from an EMBL/GenBank/DDBJ whole genome shotgun (WGS) entry which is preliminary data.</text>
</comment>
<dbReference type="Proteomes" id="UP001550210">
    <property type="component" value="Unassembled WGS sequence"/>
</dbReference>
<protein>
    <submittedName>
        <fullName evidence="2">Uncharacterized protein</fullName>
    </submittedName>
</protein>
<proteinExistence type="predicted"/>
<reference evidence="2 3" key="1">
    <citation type="submission" date="2024-06" db="EMBL/GenBank/DDBJ databases">
        <title>The Natural Products Discovery Center: Release of the First 8490 Sequenced Strains for Exploring Actinobacteria Biosynthetic Diversity.</title>
        <authorList>
            <person name="Kalkreuter E."/>
            <person name="Kautsar S.A."/>
            <person name="Yang D."/>
            <person name="Bader C.D."/>
            <person name="Teijaro C.N."/>
            <person name="Fluegel L."/>
            <person name="Davis C.M."/>
            <person name="Simpson J.R."/>
            <person name="Lauterbach L."/>
            <person name="Steele A.D."/>
            <person name="Gui C."/>
            <person name="Meng S."/>
            <person name="Li G."/>
            <person name="Viehrig K."/>
            <person name="Ye F."/>
            <person name="Su P."/>
            <person name="Kiefer A.F."/>
            <person name="Nichols A."/>
            <person name="Cepeda A.J."/>
            <person name="Yan W."/>
            <person name="Fan B."/>
            <person name="Jiang Y."/>
            <person name="Adhikari A."/>
            <person name="Zheng C.-J."/>
            <person name="Schuster L."/>
            <person name="Cowan T.M."/>
            <person name="Smanski M.J."/>
            <person name="Chevrette M.G."/>
            <person name="De Carvalho L.P.S."/>
            <person name="Shen B."/>
        </authorList>
    </citation>
    <scope>NUCLEOTIDE SEQUENCE [LARGE SCALE GENOMIC DNA]</scope>
    <source>
        <strain evidence="2 3">NPDC006434</strain>
    </source>
</reference>
<sequence>MVTGEFEAEASDSVDPEDGTGVWRCGLKAAAEGRGGSARGRSAAVEALSLGPWHRCLHATHSAAPHALAEAVRSVPHDGGA</sequence>
<feature type="region of interest" description="Disordered" evidence="1">
    <location>
        <begin position="1"/>
        <end position="21"/>
    </location>
</feature>